<evidence type="ECO:0000313" key="5">
    <source>
        <dbReference type="EMBL" id="OHV41465.1"/>
    </source>
</evidence>
<dbReference type="Pfam" id="PF01638">
    <property type="entry name" value="HxlR"/>
    <property type="match status" value="1"/>
</dbReference>
<evidence type="ECO:0000256" key="3">
    <source>
        <dbReference type="ARBA" id="ARBA00023163"/>
    </source>
</evidence>
<keyword evidence="3" id="KW-0804">Transcription</keyword>
<dbReference type="PANTHER" id="PTHR33204">
    <property type="entry name" value="TRANSCRIPTIONAL REGULATOR, MARR FAMILY"/>
    <property type="match status" value="1"/>
</dbReference>
<comment type="caution">
    <text evidence="5">The sequence shown here is derived from an EMBL/GenBank/DDBJ whole genome shotgun (WGS) entry which is preliminary data.</text>
</comment>
<dbReference type="InterPro" id="IPR036390">
    <property type="entry name" value="WH_DNA-bd_sf"/>
</dbReference>
<protein>
    <submittedName>
        <fullName evidence="5">Transcriptional regulator</fullName>
    </submittedName>
</protein>
<evidence type="ECO:0000313" key="6">
    <source>
        <dbReference type="Proteomes" id="UP000179627"/>
    </source>
</evidence>
<evidence type="ECO:0000256" key="2">
    <source>
        <dbReference type="ARBA" id="ARBA00023125"/>
    </source>
</evidence>
<evidence type="ECO:0000256" key="1">
    <source>
        <dbReference type="ARBA" id="ARBA00023015"/>
    </source>
</evidence>
<reference evidence="6" key="1">
    <citation type="submission" date="2016-07" db="EMBL/GenBank/DDBJ databases">
        <title>Sequence Frankia sp. strain CcI1.17.</title>
        <authorList>
            <person name="Ghodhbane-Gtari F."/>
            <person name="Swanson E."/>
            <person name="Gueddou A."/>
            <person name="Morris K."/>
            <person name="Hezbri K."/>
            <person name="Ktari A."/>
            <person name="Nouioui I."/>
            <person name="Abebe-Akele F."/>
            <person name="Simpson S."/>
            <person name="Thomas K."/>
            <person name="Gtari M."/>
            <person name="Tisa L.S."/>
            <person name="Hurst S."/>
        </authorList>
    </citation>
    <scope>NUCLEOTIDE SEQUENCE [LARGE SCALE GENOMIC DNA]</scope>
    <source>
        <strain evidence="6">Cc1.17</strain>
    </source>
</reference>
<dbReference type="EMBL" id="MBLM01000056">
    <property type="protein sequence ID" value="OHV41465.1"/>
    <property type="molecule type" value="Genomic_DNA"/>
</dbReference>
<name>A0A1S1R7J9_9ACTN</name>
<dbReference type="InterPro" id="IPR036388">
    <property type="entry name" value="WH-like_DNA-bd_sf"/>
</dbReference>
<keyword evidence="1" id="KW-0805">Transcription regulation</keyword>
<dbReference type="OrthoDB" id="9800966at2"/>
<dbReference type="PANTHER" id="PTHR33204:SF37">
    <property type="entry name" value="HTH-TYPE TRANSCRIPTIONAL REGULATOR YODB"/>
    <property type="match status" value="1"/>
</dbReference>
<organism evidence="5 6">
    <name type="scientific">Parafrankia colletiae</name>
    <dbReference type="NCBI Taxonomy" id="573497"/>
    <lineage>
        <taxon>Bacteria</taxon>
        <taxon>Bacillati</taxon>
        <taxon>Actinomycetota</taxon>
        <taxon>Actinomycetes</taxon>
        <taxon>Frankiales</taxon>
        <taxon>Frankiaceae</taxon>
        <taxon>Parafrankia</taxon>
    </lineage>
</organism>
<evidence type="ECO:0000259" key="4">
    <source>
        <dbReference type="PROSITE" id="PS51118"/>
    </source>
</evidence>
<dbReference type="Gene3D" id="1.10.10.10">
    <property type="entry name" value="Winged helix-like DNA-binding domain superfamily/Winged helix DNA-binding domain"/>
    <property type="match status" value="1"/>
</dbReference>
<accession>A0A1S1R7J9</accession>
<dbReference type="InterPro" id="IPR002577">
    <property type="entry name" value="HTH_HxlR"/>
</dbReference>
<dbReference type="SUPFAM" id="SSF46785">
    <property type="entry name" value="Winged helix' DNA-binding domain"/>
    <property type="match status" value="1"/>
</dbReference>
<proteinExistence type="predicted"/>
<dbReference type="Proteomes" id="UP000179627">
    <property type="component" value="Unassembled WGS sequence"/>
</dbReference>
<keyword evidence="6" id="KW-1185">Reference proteome</keyword>
<keyword evidence="2" id="KW-0238">DNA-binding</keyword>
<sequence>MEPSERDAVSCHALTPVFALLGKRWSGLIVGTLLAGPARFSEISKLVPGVTERMLSGRLNELVQAGLVAREVIEGPPVGVRYRLTPRGEALRPALAELERWATEHLVTDTDHVPSGNRTEPAGK</sequence>
<gene>
    <name evidence="5" type="ORF">CC117_33290</name>
</gene>
<dbReference type="AlphaFoldDB" id="A0A1S1R7J9"/>
<dbReference type="PROSITE" id="PS51118">
    <property type="entry name" value="HTH_HXLR"/>
    <property type="match status" value="1"/>
</dbReference>
<dbReference type="RefSeq" id="WP_071083132.1">
    <property type="nucleotide sequence ID" value="NZ_MBLM01000056.1"/>
</dbReference>
<feature type="domain" description="HTH hxlR-type" evidence="4">
    <location>
        <begin position="11"/>
        <end position="110"/>
    </location>
</feature>
<dbReference type="GO" id="GO:0003677">
    <property type="term" value="F:DNA binding"/>
    <property type="evidence" value="ECO:0007669"/>
    <property type="project" value="UniProtKB-KW"/>
</dbReference>